<evidence type="ECO:0000256" key="2">
    <source>
        <dbReference type="ARBA" id="ARBA00008072"/>
    </source>
</evidence>
<evidence type="ECO:0000256" key="1">
    <source>
        <dbReference type="ARBA" id="ARBA00001947"/>
    </source>
</evidence>
<comment type="caution">
    <text evidence="16">The sequence shown here is derived from an EMBL/GenBank/DDBJ whole genome shotgun (WGS) entry which is preliminary data.</text>
</comment>
<protein>
    <recommendedName>
        <fullName evidence="12">Probable D-xylulose reductase A</fullName>
        <ecNumber evidence="10">1.1.1.9</ecNumber>
    </recommendedName>
    <alternativeName>
        <fullName evidence="11">Xylitol dehydrogenase A</fullName>
    </alternativeName>
</protein>
<dbReference type="SUPFAM" id="SSF50129">
    <property type="entry name" value="GroES-like"/>
    <property type="match status" value="1"/>
</dbReference>
<dbReference type="CDD" id="cd05285">
    <property type="entry name" value="sorbitol_DH"/>
    <property type="match status" value="1"/>
</dbReference>
<organism evidence="16 17">
    <name type="scientific">Aspergillus lentulus</name>
    <dbReference type="NCBI Taxonomy" id="293939"/>
    <lineage>
        <taxon>Eukaryota</taxon>
        <taxon>Fungi</taxon>
        <taxon>Dikarya</taxon>
        <taxon>Ascomycota</taxon>
        <taxon>Pezizomycotina</taxon>
        <taxon>Eurotiomycetes</taxon>
        <taxon>Eurotiomycetidae</taxon>
        <taxon>Eurotiales</taxon>
        <taxon>Aspergillaceae</taxon>
        <taxon>Aspergillus</taxon>
        <taxon>Aspergillus subgen. Fumigati</taxon>
    </lineage>
</organism>
<dbReference type="GO" id="GO:0008270">
    <property type="term" value="F:zinc ion binding"/>
    <property type="evidence" value="ECO:0007669"/>
    <property type="project" value="InterPro"/>
</dbReference>
<feature type="domain" description="Alcohol dehydrogenase-like C-terminal" evidence="14">
    <location>
        <begin position="190"/>
        <end position="333"/>
    </location>
</feature>
<evidence type="ECO:0000259" key="15">
    <source>
        <dbReference type="Pfam" id="PF08240"/>
    </source>
</evidence>
<comment type="similarity">
    <text evidence="2 13">Belongs to the zinc-containing alcohol dehydrogenase family.</text>
</comment>
<keyword evidence="3" id="KW-0859">Xylose metabolism</keyword>
<sequence length="386" mass="41668">MGTVSLSEMQNPSCLLYGRFDARFEDRPIPQIEDPSDVIIRIAYTGVCGSDVHFWLHGGVKRLVSPEQPLVMGHEASGIVHAVGPSVSTLQPGDHVAIEPGYPCHRCACCKSGRYNLCPRMKFAAAPPSCHGTLTKYFRLPADYCYKIPPGTLGLDEAVLMEPLAVAVHSVRQVGVRPGDRVAVFGAGTVGLLCAAVAREFGAATIFMVDINAAKLEFAWSFLASEGMFLGTWLPSAPGSSEEYAAALLAACERTENRSDEIPGFDVAIEATGAEPCIQMGIEVLRVGGAFIQTGLGKRNVSFPICTVAEKELVVKGCFRYGPGDFKMGLQFAVEGRIPVKEFITKVLPFERATEAWETTRRGEGIKTLIEVSSEAEIHESLNIQV</sequence>
<dbReference type="InterPro" id="IPR036291">
    <property type="entry name" value="NAD(P)-bd_dom_sf"/>
</dbReference>
<keyword evidence="5 13" id="KW-0862">Zinc</keyword>
<comment type="cofactor">
    <cofactor evidence="1 13">
        <name>Zn(2+)</name>
        <dbReference type="ChEBI" id="CHEBI:29105"/>
    </cofactor>
</comment>
<reference evidence="16 17" key="1">
    <citation type="submission" date="2015-11" db="EMBL/GenBank/DDBJ databases">
        <title>Aspergillus lentulus strain IFM 54703T.</title>
        <authorList>
            <person name="Kusuya Y."/>
            <person name="Sakai K."/>
            <person name="Kamei K."/>
            <person name="Takahashi H."/>
            <person name="Yaguchi T."/>
        </authorList>
    </citation>
    <scope>NUCLEOTIDE SEQUENCE [LARGE SCALE GENOMIC DNA]</scope>
    <source>
        <strain evidence="16 17">IFM 54703</strain>
    </source>
</reference>
<evidence type="ECO:0000256" key="8">
    <source>
        <dbReference type="ARBA" id="ARBA00024843"/>
    </source>
</evidence>
<dbReference type="EC" id="1.1.1.9" evidence="10"/>
<dbReference type="Gene3D" id="3.40.50.720">
    <property type="entry name" value="NAD(P)-binding Rossmann-like Domain"/>
    <property type="match status" value="1"/>
</dbReference>
<evidence type="ECO:0000256" key="3">
    <source>
        <dbReference type="ARBA" id="ARBA00022629"/>
    </source>
</evidence>
<dbReference type="FunFam" id="3.40.50.720:FF:000068">
    <property type="entry name" value="Sorbitol dehydrogenase"/>
    <property type="match status" value="1"/>
</dbReference>
<keyword evidence="3" id="KW-0119">Carbohydrate metabolism</keyword>
<accession>A0AAN4PRV9</accession>
<dbReference type="PROSITE" id="PS00059">
    <property type="entry name" value="ADH_ZINC"/>
    <property type="match status" value="1"/>
</dbReference>
<dbReference type="PANTHER" id="PTHR43161:SF9">
    <property type="entry name" value="SORBITOL DEHYDROGENASE"/>
    <property type="match status" value="1"/>
</dbReference>
<dbReference type="Pfam" id="PF08240">
    <property type="entry name" value="ADH_N"/>
    <property type="match status" value="1"/>
</dbReference>
<evidence type="ECO:0000256" key="5">
    <source>
        <dbReference type="ARBA" id="ARBA00022833"/>
    </source>
</evidence>
<dbReference type="GO" id="GO:0046526">
    <property type="term" value="F:D-xylulose reductase activity"/>
    <property type="evidence" value="ECO:0007669"/>
    <property type="project" value="UniProtKB-EC"/>
</dbReference>
<dbReference type="Proteomes" id="UP000051487">
    <property type="component" value="Unassembled WGS sequence"/>
</dbReference>
<proteinExistence type="inferred from homology"/>
<comment type="function">
    <text evidence="8">Xylitol dehydrogenase which catalyzes the conversion of xylitol to D-xylulose. Xylose is a major component of hemicelluloses such as xylan. Most fungi utilize D-xylose via three enzymatic reactions, xylose reductase (XR), xylitol dehydrogenase (XDH), and xylulokinase, to form xylulose 5-phosphate, which enters pentose phosphate pathway.</text>
</comment>
<keyword evidence="6" id="KW-0560">Oxidoreductase</keyword>
<comment type="pathway">
    <text evidence="9">Carbohydrate degradation; L-arabinose degradation via L-arabinitol; D-xylulose 5-phosphate from L-arabinose (fungal route): step 4/5.</text>
</comment>
<dbReference type="InterPro" id="IPR045306">
    <property type="entry name" value="SDH-like"/>
</dbReference>
<evidence type="ECO:0000256" key="9">
    <source>
        <dbReference type="ARBA" id="ARBA00025713"/>
    </source>
</evidence>
<dbReference type="InterPro" id="IPR013154">
    <property type="entry name" value="ADH-like_N"/>
</dbReference>
<name>A0AAN4PRV9_ASPLE</name>
<dbReference type="InterPro" id="IPR002328">
    <property type="entry name" value="ADH_Zn_CS"/>
</dbReference>
<evidence type="ECO:0000256" key="11">
    <source>
        <dbReference type="ARBA" id="ARBA00030139"/>
    </source>
</evidence>
<dbReference type="GO" id="GO:0042732">
    <property type="term" value="P:D-xylose metabolic process"/>
    <property type="evidence" value="ECO:0007669"/>
    <property type="project" value="UniProtKB-KW"/>
</dbReference>
<evidence type="ECO:0000256" key="12">
    <source>
        <dbReference type="ARBA" id="ARBA00069629"/>
    </source>
</evidence>
<feature type="domain" description="Alcohol dehydrogenase-like N-terminal" evidence="15">
    <location>
        <begin position="35"/>
        <end position="149"/>
    </location>
</feature>
<dbReference type="InterPro" id="IPR013149">
    <property type="entry name" value="ADH-like_C"/>
</dbReference>
<dbReference type="InterPro" id="IPR011032">
    <property type="entry name" value="GroES-like_sf"/>
</dbReference>
<dbReference type="SUPFAM" id="SSF51735">
    <property type="entry name" value="NAD(P)-binding Rossmann-fold domains"/>
    <property type="match status" value="1"/>
</dbReference>
<keyword evidence="4 13" id="KW-0479">Metal-binding</keyword>
<dbReference type="GO" id="GO:0003939">
    <property type="term" value="F:L-iditol 2-dehydrogenase (NAD+) activity"/>
    <property type="evidence" value="ECO:0007669"/>
    <property type="project" value="TreeGrafter"/>
</dbReference>
<evidence type="ECO:0000256" key="7">
    <source>
        <dbReference type="ARBA" id="ARBA00023027"/>
    </source>
</evidence>
<dbReference type="GO" id="GO:0006062">
    <property type="term" value="P:sorbitol catabolic process"/>
    <property type="evidence" value="ECO:0007669"/>
    <property type="project" value="TreeGrafter"/>
</dbReference>
<dbReference type="EMBL" id="BCLY01000017">
    <property type="protein sequence ID" value="GAQ11892.1"/>
    <property type="molecule type" value="Genomic_DNA"/>
</dbReference>
<dbReference type="PANTHER" id="PTHR43161">
    <property type="entry name" value="SORBITOL DEHYDROGENASE"/>
    <property type="match status" value="1"/>
</dbReference>
<gene>
    <name evidence="16" type="ORF">ALT_9213</name>
</gene>
<evidence type="ECO:0000313" key="16">
    <source>
        <dbReference type="EMBL" id="GAQ11892.1"/>
    </source>
</evidence>
<evidence type="ECO:0000313" key="17">
    <source>
        <dbReference type="Proteomes" id="UP000051487"/>
    </source>
</evidence>
<evidence type="ECO:0000256" key="4">
    <source>
        <dbReference type="ARBA" id="ARBA00022723"/>
    </source>
</evidence>
<evidence type="ECO:0000256" key="6">
    <source>
        <dbReference type="ARBA" id="ARBA00023002"/>
    </source>
</evidence>
<evidence type="ECO:0000256" key="10">
    <source>
        <dbReference type="ARBA" id="ARBA00026119"/>
    </source>
</evidence>
<evidence type="ECO:0000259" key="14">
    <source>
        <dbReference type="Pfam" id="PF00107"/>
    </source>
</evidence>
<evidence type="ECO:0000256" key="13">
    <source>
        <dbReference type="RuleBase" id="RU361277"/>
    </source>
</evidence>
<dbReference type="Gene3D" id="3.90.180.10">
    <property type="entry name" value="Medium-chain alcohol dehydrogenases, catalytic domain"/>
    <property type="match status" value="1"/>
</dbReference>
<dbReference type="AlphaFoldDB" id="A0AAN4PRV9"/>
<keyword evidence="7" id="KW-0520">NAD</keyword>
<dbReference type="Pfam" id="PF00107">
    <property type="entry name" value="ADH_zinc_N"/>
    <property type="match status" value="1"/>
</dbReference>